<keyword evidence="2" id="KW-1185">Reference proteome</keyword>
<sequence length="210" mass="22878">MKLDLRVVAGALDACVTGRRSPLLLLAFGVGDLPLLEALPPLHPPTAPPALHPLLFLFLFSVVCYPVLSPSHLCYPALHSHLCYLILLCCHPFITFVPLRAQSLHTEDYRREEEEGGGLTSLTVLGRADRGSDELLSQTGAVSNGSVMSPAPNHADNNNDAKKLIPTSSSIFFIFLIKGFALWSSPFEGNLHKPHFSRSVEAAMRSVRIT</sequence>
<gene>
    <name evidence="1" type="ORF">E2C01_047932</name>
</gene>
<proteinExistence type="predicted"/>
<comment type="caution">
    <text evidence="1">The sequence shown here is derived from an EMBL/GenBank/DDBJ whole genome shotgun (WGS) entry which is preliminary data.</text>
</comment>
<protein>
    <submittedName>
        <fullName evidence="1">Uncharacterized protein</fullName>
    </submittedName>
</protein>
<organism evidence="1 2">
    <name type="scientific">Portunus trituberculatus</name>
    <name type="common">Swimming crab</name>
    <name type="synonym">Neptunus trituberculatus</name>
    <dbReference type="NCBI Taxonomy" id="210409"/>
    <lineage>
        <taxon>Eukaryota</taxon>
        <taxon>Metazoa</taxon>
        <taxon>Ecdysozoa</taxon>
        <taxon>Arthropoda</taxon>
        <taxon>Crustacea</taxon>
        <taxon>Multicrustacea</taxon>
        <taxon>Malacostraca</taxon>
        <taxon>Eumalacostraca</taxon>
        <taxon>Eucarida</taxon>
        <taxon>Decapoda</taxon>
        <taxon>Pleocyemata</taxon>
        <taxon>Brachyura</taxon>
        <taxon>Eubrachyura</taxon>
        <taxon>Portunoidea</taxon>
        <taxon>Portunidae</taxon>
        <taxon>Portuninae</taxon>
        <taxon>Portunus</taxon>
    </lineage>
</organism>
<reference evidence="1 2" key="1">
    <citation type="submission" date="2019-05" db="EMBL/GenBank/DDBJ databases">
        <title>Another draft genome of Portunus trituberculatus and its Hox gene families provides insights of decapod evolution.</title>
        <authorList>
            <person name="Jeong J.-H."/>
            <person name="Song I."/>
            <person name="Kim S."/>
            <person name="Choi T."/>
            <person name="Kim D."/>
            <person name="Ryu S."/>
            <person name="Kim W."/>
        </authorList>
    </citation>
    <scope>NUCLEOTIDE SEQUENCE [LARGE SCALE GENOMIC DNA]</scope>
    <source>
        <tissue evidence="1">Muscle</tissue>
    </source>
</reference>
<dbReference type="EMBL" id="VSRR010012054">
    <property type="protein sequence ID" value="MPC54026.1"/>
    <property type="molecule type" value="Genomic_DNA"/>
</dbReference>
<evidence type="ECO:0000313" key="2">
    <source>
        <dbReference type="Proteomes" id="UP000324222"/>
    </source>
</evidence>
<dbReference type="Proteomes" id="UP000324222">
    <property type="component" value="Unassembled WGS sequence"/>
</dbReference>
<name>A0A5B7G975_PORTR</name>
<evidence type="ECO:0000313" key="1">
    <source>
        <dbReference type="EMBL" id="MPC54026.1"/>
    </source>
</evidence>
<accession>A0A5B7G975</accession>
<dbReference type="AlphaFoldDB" id="A0A5B7G975"/>